<dbReference type="Pfam" id="PF00078">
    <property type="entry name" value="RVT_1"/>
    <property type="match status" value="1"/>
</dbReference>
<dbReference type="EMBL" id="CP101118">
    <property type="protein sequence ID" value="WZF87079.1"/>
    <property type="molecule type" value="Genomic_DNA"/>
</dbReference>
<dbReference type="InterPro" id="IPR043502">
    <property type="entry name" value="DNA/RNA_pol_sf"/>
</dbReference>
<dbReference type="InterPro" id="IPR025960">
    <property type="entry name" value="RVT_N"/>
</dbReference>
<organism evidence="5 6">
    <name type="scientific">Marinobacter metalliresistant</name>
    <dbReference type="NCBI Taxonomy" id="2961995"/>
    <lineage>
        <taxon>Bacteria</taxon>
        <taxon>Pseudomonadati</taxon>
        <taxon>Pseudomonadota</taxon>
        <taxon>Gammaproteobacteria</taxon>
        <taxon>Pseudomonadales</taxon>
        <taxon>Marinobacteraceae</taxon>
        <taxon>Marinobacter</taxon>
    </lineage>
</organism>
<dbReference type="Pfam" id="PF08388">
    <property type="entry name" value="GIIM"/>
    <property type="match status" value="1"/>
</dbReference>
<keyword evidence="5" id="KW-0808">Transferase</keyword>
<dbReference type="SUPFAM" id="SSF56672">
    <property type="entry name" value="DNA/RNA polymerases"/>
    <property type="match status" value="1"/>
</dbReference>
<dbReference type="InterPro" id="IPR013597">
    <property type="entry name" value="Mat_intron_G2"/>
</dbReference>
<dbReference type="PANTHER" id="PTHR34047:SF8">
    <property type="entry name" value="PROTEIN YKFC"/>
    <property type="match status" value="1"/>
</dbReference>
<evidence type="ECO:0000313" key="5">
    <source>
        <dbReference type="EMBL" id="WZF87079.1"/>
    </source>
</evidence>
<dbReference type="RefSeq" id="WP_341580834.1">
    <property type="nucleotide sequence ID" value="NZ_CP101118.1"/>
</dbReference>
<dbReference type="InterPro" id="IPR000477">
    <property type="entry name" value="RT_dom"/>
</dbReference>
<keyword evidence="5" id="KW-0695">RNA-directed DNA polymerase</keyword>
<feature type="domain" description="Group II intron maturase-specific" evidence="3">
    <location>
        <begin position="224"/>
        <end position="300"/>
    </location>
</feature>
<accession>A0ABZ2VX77</accession>
<evidence type="ECO:0000259" key="4">
    <source>
        <dbReference type="Pfam" id="PF13655"/>
    </source>
</evidence>
<evidence type="ECO:0000259" key="2">
    <source>
        <dbReference type="Pfam" id="PF00078"/>
    </source>
</evidence>
<keyword evidence="6" id="KW-1185">Reference proteome</keyword>
<evidence type="ECO:0000256" key="1">
    <source>
        <dbReference type="ARBA" id="ARBA00034120"/>
    </source>
</evidence>
<gene>
    <name evidence="5" type="ORF">NLK58_11960</name>
</gene>
<sequence>MMAEQASAPSSDAQRWQAIDWPEVEKRVYRLQVRIAQSVREQRWGKARALQHLLSRSFAAKVLSVKRVIANKGSRTAGVDGVLWTSPGQYWRAAQRLGTAGYQAQPLRRIYIPKKNGDRRPLGIPTLHDRAMQALYALGLKPIAETTGDQHSYGFRERRSLHDACKQGFIVLAQRTAAQWILEADIKACFDRIRHIGQGFNFLGFHYRKYRSTLLVQPQDGKTRELLEKVRGVLKKYRGIPFHALLAKLNAVIRGWAYAYRHVVAKERLSYVDDRIYPLVKKWLQQEHRSKTWAWIRKRYRGRFKGRIEYGCYYPTASGMKLIRLFKAGDLPIRYHSKIRSGANPYDLADKDYFEARARKQRMNARRDRRFLNSSSYEKLAA</sequence>
<dbReference type="Pfam" id="PF13655">
    <property type="entry name" value="RVT_N"/>
    <property type="match status" value="1"/>
</dbReference>
<evidence type="ECO:0000259" key="3">
    <source>
        <dbReference type="Pfam" id="PF08388"/>
    </source>
</evidence>
<keyword evidence="5" id="KW-0548">Nucleotidyltransferase</keyword>
<dbReference type="Proteomes" id="UP001475781">
    <property type="component" value="Chromosome"/>
</dbReference>
<protein>
    <submittedName>
        <fullName evidence="5">Reverse transcriptase N-terminal domain-containing protein</fullName>
    </submittedName>
</protein>
<proteinExistence type="inferred from homology"/>
<comment type="similarity">
    <text evidence="1">Belongs to the bacterial reverse transcriptase family.</text>
</comment>
<feature type="domain" description="Reverse transcriptase N-terminal" evidence="4">
    <location>
        <begin position="16"/>
        <end position="97"/>
    </location>
</feature>
<dbReference type="InterPro" id="IPR051083">
    <property type="entry name" value="GrpII_Intron_Splice-Mob/Def"/>
</dbReference>
<evidence type="ECO:0000313" key="6">
    <source>
        <dbReference type="Proteomes" id="UP001475781"/>
    </source>
</evidence>
<feature type="domain" description="Reverse transcriptase" evidence="2">
    <location>
        <begin position="112"/>
        <end position="198"/>
    </location>
</feature>
<reference evidence="5 6" key="1">
    <citation type="submission" date="2022-07" db="EMBL/GenBank/DDBJ databases">
        <title>A copper resistant bacterium isolated from sediment samples of deep sea hydrothermal areas.</title>
        <authorList>
            <person name="Zeng X."/>
        </authorList>
    </citation>
    <scope>NUCLEOTIDE SEQUENCE [LARGE SCALE GENOMIC DNA]</scope>
    <source>
        <strain evidence="6">CuT 6</strain>
    </source>
</reference>
<dbReference type="GO" id="GO:0003964">
    <property type="term" value="F:RNA-directed DNA polymerase activity"/>
    <property type="evidence" value="ECO:0007669"/>
    <property type="project" value="UniProtKB-KW"/>
</dbReference>
<dbReference type="PANTHER" id="PTHR34047">
    <property type="entry name" value="NUCLEAR INTRON MATURASE 1, MITOCHONDRIAL-RELATED"/>
    <property type="match status" value="1"/>
</dbReference>
<name>A0ABZ2VX77_9GAMM</name>
<dbReference type="CDD" id="cd01651">
    <property type="entry name" value="RT_G2_intron"/>
    <property type="match status" value="1"/>
</dbReference>